<dbReference type="AlphaFoldDB" id="A0A4C1U377"/>
<name>A0A4C1U377_EUMVA</name>
<protein>
    <submittedName>
        <fullName evidence="1">Uncharacterized protein</fullName>
    </submittedName>
</protein>
<evidence type="ECO:0000313" key="2">
    <source>
        <dbReference type="Proteomes" id="UP000299102"/>
    </source>
</evidence>
<evidence type="ECO:0000313" key="1">
    <source>
        <dbReference type="EMBL" id="GBP20286.1"/>
    </source>
</evidence>
<organism evidence="1 2">
    <name type="scientific">Eumeta variegata</name>
    <name type="common">Bagworm moth</name>
    <name type="synonym">Eumeta japonica</name>
    <dbReference type="NCBI Taxonomy" id="151549"/>
    <lineage>
        <taxon>Eukaryota</taxon>
        <taxon>Metazoa</taxon>
        <taxon>Ecdysozoa</taxon>
        <taxon>Arthropoda</taxon>
        <taxon>Hexapoda</taxon>
        <taxon>Insecta</taxon>
        <taxon>Pterygota</taxon>
        <taxon>Neoptera</taxon>
        <taxon>Endopterygota</taxon>
        <taxon>Lepidoptera</taxon>
        <taxon>Glossata</taxon>
        <taxon>Ditrysia</taxon>
        <taxon>Tineoidea</taxon>
        <taxon>Psychidae</taxon>
        <taxon>Oiketicinae</taxon>
        <taxon>Eumeta</taxon>
    </lineage>
</organism>
<comment type="caution">
    <text evidence="1">The sequence shown here is derived from an EMBL/GenBank/DDBJ whole genome shotgun (WGS) entry which is preliminary data.</text>
</comment>
<gene>
    <name evidence="1" type="ORF">EVAR_82160_1</name>
</gene>
<proteinExistence type="predicted"/>
<accession>A0A4C1U377</accession>
<reference evidence="1 2" key="1">
    <citation type="journal article" date="2019" name="Commun. Biol.">
        <title>The bagworm genome reveals a unique fibroin gene that provides high tensile strength.</title>
        <authorList>
            <person name="Kono N."/>
            <person name="Nakamura H."/>
            <person name="Ohtoshi R."/>
            <person name="Tomita M."/>
            <person name="Numata K."/>
            <person name="Arakawa K."/>
        </authorList>
    </citation>
    <scope>NUCLEOTIDE SEQUENCE [LARGE SCALE GENOMIC DNA]</scope>
</reference>
<keyword evidence="2" id="KW-1185">Reference proteome</keyword>
<sequence length="121" mass="13061">MGDRRARRGQNDSRVTRLRRRWSRAAAISVLFFSFYSESAGGALPPSIGSFIICPTPIREVDSALATALELQVSMGGVIISFRVRTAIQIKGLDLAFRAGVVPAWELLTAAVSRVMGPAAQ</sequence>
<dbReference type="Proteomes" id="UP000299102">
    <property type="component" value="Unassembled WGS sequence"/>
</dbReference>
<dbReference type="EMBL" id="BGZK01000116">
    <property type="protein sequence ID" value="GBP20286.1"/>
    <property type="molecule type" value="Genomic_DNA"/>
</dbReference>